<gene>
    <name evidence="2" type="ORF">CO177_00290</name>
</gene>
<accession>A0A2M7X6R6</accession>
<dbReference type="InterPro" id="IPR017853">
    <property type="entry name" value="GH"/>
</dbReference>
<name>A0A2M7X6R6_9BACT</name>
<dbReference type="Gene3D" id="3.20.20.80">
    <property type="entry name" value="Glycosidases"/>
    <property type="match status" value="1"/>
</dbReference>
<reference evidence="3" key="1">
    <citation type="submission" date="2017-09" db="EMBL/GenBank/DDBJ databases">
        <title>Depth-based differentiation of microbial function through sediment-hosted aquifers and enrichment of novel symbionts in the deep terrestrial subsurface.</title>
        <authorList>
            <person name="Probst A.J."/>
            <person name="Ladd B."/>
            <person name="Jarett J.K."/>
            <person name="Geller-Mcgrath D.E."/>
            <person name="Sieber C.M.K."/>
            <person name="Emerson J.B."/>
            <person name="Anantharaman K."/>
            <person name="Thomas B.C."/>
            <person name="Malmstrom R."/>
            <person name="Stieglmeier M."/>
            <person name="Klingl A."/>
            <person name="Woyke T."/>
            <person name="Ryan C.M."/>
            <person name="Banfield J.F."/>
        </authorList>
    </citation>
    <scope>NUCLEOTIDE SEQUENCE [LARGE SCALE GENOMIC DNA]</scope>
</reference>
<dbReference type="AlphaFoldDB" id="A0A2M7X6R6"/>
<dbReference type="Pfam" id="PF13200">
    <property type="entry name" value="DUF4015"/>
    <property type="match status" value="1"/>
</dbReference>
<sequence>MRYLIGFLTMATILAGGFAFLFKSNTSEISVNDLPAIPEARVLSVATSSFAIVKKSDEDIENQKSLVNLPSEIKAVYMTSWSSGSEKKTDYLIKLIKETELNAVVIDIKDFSGYITYDIKNSDVEKYGAKQIRTLKINSLIKKFHDENIYVIARITIFQDPILAKAHPEWAIHSKTKCQSSNINCQMLSSTLWLDHKGLAWMDPAAKEVWDYNVAIGKDALNRGFDELNFDYIRFASDGFIGDMGFPVWNEIIPKQEVIKNFFKYLREQFSDAKISVDLFGQATIDKNDLGIGQIIEDAYAYFDYICPMVYPSHYAKMFLGYKNPANYPYEVVKYSMDSALQKIGNWKLEIGNSLAINKSPKLRPWLQDFDLGADYDAEKVKKQIQGVYDSASSTPESINGWMLWNPSNVYTSEALK</sequence>
<dbReference type="InterPro" id="IPR025275">
    <property type="entry name" value="DUF4015"/>
</dbReference>
<evidence type="ECO:0000259" key="1">
    <source>
        <dbReference type="Pfam" id="PF13200"/>
    </source>
</evidence>
<dbReference type="EMBL" id="PFWX01000005">
    <property type="protein sequence ID" value="PJA41852.1"/>
    <property type="molecule type" value="Genomic_DNA"/>
</dbReference>
<dbReference type="Proteomes" id="UP000231634">
    <property type="component" value="Unassembled WGS sequence"/>
</dbReference>
<dbReference type="SUPFAM" id="SSF51445">
    <property type="entry name" value="(Trans)glycosidases"/>
    <property type="match status" value="1"/>
</dbReference>
<evidence type="ECO:0000313" key="3">
    <source>
        <dbReference type="Proteomes" id="UP000231634"/>
    </source>
</evidence>
<organism evidence="2 3">
    <name type="scientific">Candidatus Wolfebacteria bacterium CG_4_9_14_3_um_filter_37_9</name>
    <dbReference type="NCBI Taxonomy" id="1975065"/>
    <lineage>
        <taxon>Bacteria</taxon>
        <taxon>Candidatus Wolfeibacteriota</taxon>
    </lineage>
</organism>
<feature type="domain" description="DUF4015" evidence="1">
    <location>
        <begin position="75"/>
        <end position="411"/>
    </location>
</feature>
<protein>
    <recommendedName>
        <fullName evidence="1">DUF4015 domain-containing protein</fullName>
    </recommendedName>
</protein>
<proteinExistence type="predicted"/>
<comment type="caution">
    <text evidence="2">The sequence shown here is derived from an EMBL/GenBank/DDBJ whole genome shotgun (WGS) entry which is preliminary data.</text>
</comment>
<evidence type="ECO:0000313" key="2">
    <source>
        <dbReference type="EMBL" id="PJA41852.1"/>
    </source>
</evidence>